<sequence length="146" mass="16804">MVDEDRTCDTYKSGWFIIMFINFMFGISGMTICSLKLKYAEEDDIRNGFFKISMIFASCNLVLSILLLTAIIKNSRKFAFLYALLSFFNLFSAVIYIESTTTADSTFIIVFSIFAFLCFLWFLFYGAYQLFVEDTLRSITPATTPL</sequence>
<feature type="transmembrane region" description="Helical" evidence="1">
    <location>
        <begin position="78"/>
        <end position="97"/>
    </location>
</feature>
<evidence type="ECO:0000313" key="2">
    <source>
        <dbReference type="EMBL" id="KAK9874753.1"/>
    </source>
</evidence>
<organism evidence="2 3">
    <name type="scientific">Henosepilachna vigintioctopunctata</name>
    <dbReference type="NCBI Taxonomy" id="420089"/>
    <lineage>
        <taxon>Eukaryota</taxon>
        <taxon>Metazoa</taxon>
        <taxon>Ecdysozoa</taxon>
        <taxon>Arthropoda</taxon>
        <taxon>Hexapoda</taxon>
        <taxon>Insecta</taxon>
        <taxon>Pterygota</taxon>
        <taxon>Neoptera</taxon>
        <taxon>Endopterygota</taxon>
        <taxon>Coleoptera</taxon>
        <taxon>Polyphaga</taxon>
        <taxon>Cucujiformia</taxon>
        <taxon>Coccinelloidea</taxon>
        <taxon>Coccinellidae</taxon>
        <taxon>Epilachninae</taxon>
        <taxon>Epilachnini</taxon>
        <taxon>Henosepilachna</taxon>
    </lineage>
</organism>
<keyword evidence="1" id="KW-0812">Transmembrane</keyword>
<keyword evidence="3" id="KW-1185">Reference proteome</keyword>
<name>A0AAW1U1C4_9CUCU</name>
<keyword evidence="1" id="KW-0472">Membrane</keyword>
<feature type="transmembrane region" description="Helical" evidence="1">
    <location>
        <begin position="109"/>
        <end position="128"/>
    </location>
</feature>
<protein>
    <submittedName>
        <fullName evidence="2">Uncharacterized protein</fullName>
    </submittedName>
</protein>
<dbReference type="Proteomes" id="UP001431783">
    <property type="component" value="Unassembled WGS sequence"/>
</dbReference>
<gene>
    <name evidence="2" type="ORF">WA026_005563</name>
</gene>
<reference evidence="2 3" key="1">
    <citation type="submission" date="2023-03" db="EMBL/GenBank/DDBJ databases">
        <title>Genome insight into feeding habits of ladybird beetles.</title>
        <authorList>
            <person name="Li H.-S."/>
            <person name="Huang Y.-H."/>
            <person name="Pang H."/>
        </authorList>
    </citation>
    <scope>NUCLEOTIDE SEQUENCE [LARGE SCALE GENOMIC DNA]</scope>
    <source>
        <strain evidence="2">SYSU_2023b</strain>
        <tissue evidence="2">Whole body</tissue>
    </source>
</reference>
<dbReference type="AlphaFoldDB" id="A0AAW1U1C4"/>
<accession>A0AAW1U1C4</accession>
<dbReference type="EMBL" id="JARQZJ010000032">
    <property type="protein sequence ID" value="KAK9874753.1"/>
    <property type="molecule type" value="Genomic_DNA"/>
</dbReference>
<keyword evidence="1" id="KW-1133">Transmembrane helix</keyword>
<comment type="caution">
    <text evidence="2">The sequence shown here is derived from an EMBL/GenBank/DDBJ whole genome shotgun (WGS) entry which is preliminary data.</text>
</comment>
<proteinExistence type="predicted"/>
<evidence type="ECO:0000256" key="1">
    <source>
        <dbReference type="SAM" id="Phobius"/>
    </source>
</evidence>
<feature type="transmembrane region" description="Helical" evidence="1">
    <location>
        <begin position="49"/>
        <end position="72"/>
    </location>
</feature>
<evidence type="ECO:0000313" key="3">
    <source>
        <dbReference type="Proteomes" id="UP001431783"/>
    </source>
</evidence>
<feature type="transmembrane region" description="Helical" evidence="1">
    <location>
        <begin position="15"/>
        <end position="37"/>
    </location>
</feature>